<proteinExistence type="predicted"/>
<evidence type="ECO:0000313" key="2">
    <source>
        <dbReference type="EMBL" id="KRX95587.1"/>
    </source>
</evidence>
<organism evidence="2 3">
    <name type="scientific">Trichinella pseudospiralis</name>
    <name type="common">Parasitic roundworm</name>
    <dbReference type="NCBI Taxonomy" id="6337"/>
    <lineage>
        <taxon>Eukaryota</taxon>
        <taxon>Metazoa</taxon>
        <taxon>Ecdysozoa</taxon>
        <taxon>Nematoda</taxon>
        <taxon>Enoplea</taxon>
        <taxon>Dorylaimia</taxon>
        <taxon>Trichinellida</taxon>
        <taxon>Trichinellidae</taxon>
        <taxon>Trichinella</taxon>
    </lineage>
</organism>
<feature type="compositionally biased region" description="Basic and acidic residues" evidence="1">
    <location>
        <begin position="46"/>
        <end position="64"/>
    </location>
</feature>
<feature type="region of interest" description="Disordered" evidence="1">
    <location>
        <begin position="43"/>
        <end position="64"/>
    </location>
</feature>
<evidence type="ECO:0000313" key="3">
    <source>
        <dbReference type="Proteomes" id="UP000054815"/>
    </source>
</evidence>
<evidence type="ECO:0000256" key="1">
    <source>
        <dbReference type="SAM" id="MobiDB-lite"/>
    </source>
</evidence>
<gene>
    <name evidence="2" type="ORF">T4E_4043</name>
</gene>
<dbReference type="EMBL" id="JYDU01000054">
    <property type="protein sequence ID" value="KRX95587.1"/>
    <property type="molecule type" value="Genomic_DNA"/>
</dbReference>
<comment type="caution">
    <text evidence="2">The sequence shown here is derived from an EMBL/GenBank/DDBJ whole genome shotgun (WGS) entry which is preliminary data.</text>
</comment>
<sequence>MVKRSASCYTSAATPVVSCHKASERESVAVQTILGCTVQAIAQPTRPREAESGQEKRINKSEGQ</sequence>
<accession>A0A0V0Y5N9</accession>
<name>A0A0V0Y5N9_TRIPS</name>
<reference evidence="2 3" key="1">
    <citation type="submission" date="2015-01" db="EMBL/GenBank/DDBJ databases">
        <title>Evolution of Trichinella species and genotypes.</title>
        <authorList>
            <person name="Korhonen P.K."/>
            <person name="Edoardo P."/>
            <person name="Giuseppe L.R."/>
            <person name="Gasser R.B."/>
        </authorList>
    </citation>
    <scope>NUCLEOTIDE SEQUENCE [LARGE SCALE GENOMIC DNA]</scope>
    <source>
        <strain evidence="2">ISS141</strain>
    </source>
</reference>
<dbReference type="AlphaFoldDB" id="A0A0V0Y5N9"/>
<dbReference type="Proteomes" id="UP000054815">
    <property type="component" value="Unassembled WGS sequence"/>
</dbReference>
<protein>
    <submittedName>
        <fullName evidence="2">Uncharacterized protein</fullName>
    </submittedName>
</protein>